<dbReference type="Proteomes" id="UP000580250">
    <property type="component" value="Unassembled WGS sequence"/>
</dbReference>
<reference evidence="5 6" key="1">
    <citation type="submission" date="2020-08" db="EMBL/GenBank/DDBJ databases">
        <authorList>
            <person name="Koutsovoulos G."/>
            <person name="Danchin GJ E."/>
        </authorList>
    </citation>
    <scope>NUCLEOTIDE SEQUENCE [LARGE SCALE GENOMIC DNA]</scope>
</reference>
<dbReference type="InterPro" id="IPR027417">
    <property type="entry name" value="P-loop_NTPase"/>
</dbReference>
<accession>A0A6V7XF28</accession>
<dbReference type="GO" id="GO:0043139">
    <property type="term" value="F:5'-3' DNA helicase activity"/>
    <property type="evidence" value="ECO:0007669"/>
    <property type="project" value="UniProtKB-EC"/>
</dbReference>
<dbReference type="GO" id="GO:0016787">
    <property type="term" value="F:hydrolase activity"/>
    <property type="evidence" value="ECO:0007669"/>
    <property type="project" value="UniProtKB-KW"/>
</dbReference>
<keyword evidence="1" id="KW-0378">Hydrolase</keyword>
<dbReference type="Pfam" id="PF05970">
    <property type="entry name" value="PIF1"/>
    <property type="match status" value="1"/>
</dbReference>
<dbReference type="InterPro" id="IPR049163">
    <property type="entry name" value="Pif1-like_2B_dom"/>
</dbReference>
<dbReference type="AlphaFoldDB" id="A0A6V7XF28"/>
<protein>
    <recommendedName>
        <fullName evidence="1">ATP-dependent DNA helicase</fullName>
        <ecNumber evidence="1">5.6.2.3</ecNumber>
    </recommendedName>
</protein>
<feature type="domain" description="DNA helicase Pif1-like DEAD-box helicase" evidence="2">
    <location>
        <begin position="744"/>
        <end position="950"/>
    </location>
</feature>
<dbReference type="Pfam" id="PF14214">
    <property type="entry name" value="Helitron_like_N"/>
    <property type="match status" value="1"/>
</dbReference>
<gene>
    <name evidence="5" type="ORF">MENT_LOCUS51104</name>
</gene>
<dbReference type="EMBL" id="CAJEWN010001483">
    <property type="protein sequence ID" value="CAD2197831.1"/>
    <property type="molecule type" value="Genomic_DNA"/>
</dbReference>
<dbReference type="SUPFAM" id="SSF52540">
    <property type="entry name" value="P-loop containing nucleoside triphosphate hydrolases"/>
    <property type="match status" value="2"/>
</dbReference>
<evidence type="ECO:0000256" key="1">
    <source>
        <dbReference type="RuleBase" id="RU363044"/>
    </source>
</evidence>
<dbReference type="GO" id="GO:0000723">
    <property type="term" value="P:telomere maintenance"/>
    <property type="evidence" value="ECO:0007669"/>
    <property type="project" value="InterPro"/>
</dbReference>
<sequence>MKNVCNEIENNTDLKKIPEINMLFDVKEDIDLRRYNVPRSNEVCAIIWRDSNEDIPLANVVVYLKGKKILKSIYPLSYLVEPMCYPLFYPSNSKGWDSSLKDLNGKNISLCDFTKYKLFYREEGKFLPHFFSGKLFQQWCVDQAARIEWSRLNYIKLHQKEICKEPYNSLLKILKAKEIEYGAKVKKQIILPTSFIGGPRNLHESFMDAMTIVNEVGKPDLFLTFTCNPNDEDIKKCLIDAQKTYDRPDIVARVFHLKIKQFLKEILEKKIFGKVKGYCYTIEFQKRGLPHLHMLLTLGKKYKLKNTEEIDKYISAEIPEENEDKELYNLVSMFMVHGPCGPDFPDTICWSTKLNKCTKKFPKNFSEKTEINENGYPFYKRPNNGKFLIKKDWQTGKTKLMTNQNIVPYNRYLIKRFASHINIEKVADIKAVKYIYKYIYKGYDAAIIKCISTENGEKKELIYDEANNYLDARYLSPVEACWKIFKFPLQEKSHSVMRLPVHLENEHLIYFEEDDDNEKILKKCESKSKLMAYFEFLKSSPTFPKCLYTEIPKYCVWNNKDNKWQLRKNKKIHKTLGRMYPVNPNEGEKYYLRYLLLKIPGTSFKDLKTINGIECNTFAEACLKRGLIKNDEEWRECLNEAKTFKFPSALRNLFSSILLFGDPKYPELLFEEFKNDLAEDFIKKYTCIYAYKLALSYINKHLENEGKSLKNFVTMPQEILINIDDEIIEIDEEKKIVETFYKFLNEEQKIVFEYIRKILKNEILNEKLIYIDGPGGTGKSYLLTAIYHLVRSYNKKIINMAFSGIAANLLKNGRTLHKQFKLPLNINSYSISNIVENTKEANEILETDFFVIDEAPMASKFIIEIINKKLQELTRMNNLFGNKTFILAGDFRQTLPIKKFAIRSEIVDLTIKKSFLWKYFKNFKLVKNIRAKDQIYAKELLEIGNGKIEKNVIRIPTESICQNNTDLVFEIYDEILKKKKYDELKNFMILSPYNDLVDYYNNFALEKLESESVIYLSIDEVETSSNFPITTEIMNSFNAPGFPEHKLILKKNCKVMLLRNINIKEGLCNGTILQVIELKQNIIRCIILGGDKNGNEVYIHRVSLITENEFPVPLKRHQFPLRLAFAVTFIKSQGSTYEKIGIDWTRQSFSHGQTYVALSRVGSWSKIKVKVSKENIRKEIDNIVWKEVL</sequence>
<comment type="catalytic activity">
    <reaction evidence="1">
        <text>ATP + H2O = ADP + phosphate + H(+)</text>
        <dbReference type="Rhea" id="RHEA:13065"/>
        <dbReference type="ChEBI" id="CHEBI:15377"/>
        <dbReference type="ChEBI" id="CHEBI:15378"/>
        <dbReference type="ChEBI" id="CHEBI:30616"/>
        <dbReference type="ChEBI" id="CHEBI:43474"/>
        <dbReference type="ChEBI" id="CHEBI:456216"/>
        <dbReference type="EC" id="5.6.2.3"/>
    </reaction>
</comment>
<dbReference type="PANTHER" id="PTHR10492:SF57">
    <property type="entry name" value="ATP-DEPENDENT DNA HELICASE"/>
    <property type="match status" value="1"/>
</dbReference>
<dbReference type="InterPro" id="IPR025476">
    <property type="entry name" value="Helitron_helicase-like"/>
</dbReference>
<dbReference type="Pfam" id="PF21530">
    <property type="entry name" value="Pif1_2B_dom"/>
    <property type="match status" value="1"/>
</dbReference>
<comment type="caution">
    <text evidence="5">The sequence shown here is derived from an EMBL/GenBank/DDBJ whole genome shotgun (WGS) entry which is preliminary data.</text>
</comment>
<keyword evidence="1" id="KW-0347">Helicase</keyword>
<comment type="similarity">
    <text evidence="1">Belongs to the helicase family.</text>
</comment>
<dbReference type="CDD" id="cd18809">
    <property type="entry name" value="SF1_C_RecD"/>
    <property type="match status" value="1"/>
</dbReference>
<dbReference type="PANTHER" id="PTHR10492">
    <property type="match status" value="1"/>
</dbReference>
<dbReference type="OrthoDB" id="1728974at2759"/>
<evidence type="ECO:0000259" key="3">
    <source>
        <dbReference type="Pfam" id="PF14214"/>
    </source>
</evidence>
<keyword evidence="1" id="KW-0227">DNA damage</keyword>
<proteinExistence type="inferred from homology"/>
<dbReference type="GO" id="GO:0005524">
    <property type="term" value="F:ATP binding"/>
    <property type="evidence" value="ECO:0007669"/>
    <property type="project" value="UniProtKB-KW"/>
</dbReference>
<evidence type="ECO:0000313" key="6">
    <source>
        <dbReference type="Proteomes" id="UP000580250"/>
    </source>
</evidence>
<dbReference type="GO" id="GO:0006281">
    <property type="term" value="P:DNA repair"/>
    <property type="evidence" value="ECO:0007669"/>
    <property type="project" value="UniProtKB-KW"/>
</dbReference>
<keyword evidence="1" id="KW-0067">ATP-binding</keyword>
<name>A0A6V7XF28_MELEN</name>
<evidence type="ECO:0000259" key="4">
    <source>
        <dbReference type="Pfam" id="PF21530"/>
    </source>
</evidence>
<organism evidence="5 6">
    <name type="scientific">Meloidogyne enterolobii</name>
    <name type="common">Root-knot nematode worm</name>
    <name type="synonym">Meloidogyne mayaguensis</name>
    <dbReference type="NCBI Taxonomy" id="390850"/>
    <lineage>
        <taxon>Eukaryota</taxon>
        <taxon>Metazoa</taxon>
        <taxon>Ecdysozoa</taxon>
        <taxon>Nematoda</taxon>
        <taxon>Chromadorea</taxon>
        <taxon>Rhabditida</taxon>
        <taxon>Tylenchina</taxon>
        <taxon>Tylenchomorpha</taxon>
        <taxon>Tylenchoidea</taxon>
        <taxon>Meloidogynidae</taxon>
        <taxon>Meloidogyninae</taxon>
        <taxon>Meloidogyne</taxon>
    </lineage>
</organism>
<keyword evidence="1" id="KW-0547">Nucleotide-binding</keyword>
<comment type="cofactor">
    <cofactor evidence="1">
        <name>Mg(2+)</name>
        <dbReference type="ChEBI" id="CHEBI:18420"/>
    </cofactor>
</comment>
<dbReference type="Gene3D" id="3.40.50.300">
    <property type="entry name" value="P-loop containing nucleotide triphosphate hydrolases"/>
    <property type="match status" value="1"/>
</dbReference>
<keyword evidence="1" id="KW-0234">DNA repair</keyword>
<evidence type="ECO:0000313" key="5">
    <source>
        <dbReference type="EMBL" id="CAD2197831.1"/>
    </source>
</evidence>
<dbReference type="InterPro" id="IPR010285">
    <property type="entry name" value="DNA_helicase_pif1-like_DEAD"/>
</dbReference>
<dbReference type="GO" id="GO:0006310">
    <property type="term" value="P:DNA recombination"/>
    <property type="evidence" value="ECO:0007669"/>
    <property type="project" value="UniProtKB-KW"/>
</dbReference>
<feature type="domain" description="Helitron helicase-like" evidence="3">
    <location>
        <begin position="113"/>
        <end position="296"/>
    </location>
</feature>
<keyword evidence="1" id="KW-0233">DNA recombination</keyword>
<evidence type="ECO:0000259" key="2">
    <source>
        <dbReference type="Pfam" id="PF05970"/>
    </source>
</evidence>
<feature type="domain" description="DNA helicase Pif1-like 2B" evidence="4">
    <location>
        <begin position="1032"/>
        <end position="1078"/>
    </location>
</feature>
<dbReference type="EC" id="5.6.2.3" evidence="1"/>